<feature type="non-terminal residue" evidence="1">
    <location>
        <position position="1"/>
    </location>
</feature>
<evidence type="ECO:0000313" key="1">
    <source>
        <dbReference type="EMBL" id="GAH60243.1"/>
    </source>
</evidence>
<dbReference type="EMBL" id="BARU01022757">
    <property type="protein sequence ID" value="GAH60243.1"/>
    <property type="molecule type" value="Genomic_DNA"/>
</dbReference>
<accession>X1IRS5</accession>
<dbReference type="AlphaFoldDB" id="X1IRS5"/>
<name>X1IRS5_9ZZZZ</name>
<gene>
    <name evidence="1" type="ORF">S03H2_37024</name>
</gene>
<comment type="caution">
    <text evidence="1">The sequence shown here is derived from an EMBL/GenBank/DDBJ whole genome shotgun (WGS) entry which is preliminary data.</text>
</comment>
<reference evidence="1" key="1">
    <citation type="journal article" date="2014" name="Front. Microbiol.">
        <title>High frequency of phylogenetically diverse reductive dehalogenase-homologous genes in deep subseafloor sedimentary metagenomes.</title>
        <authorList>
            <person name="Kawai M."/>
            <person name="Futagami T."/>
            <person name="Toyoda A."/>
            <person name="Takaki Y."/>
            <person name="Nishi S."/>
            <person name="Hori S."/>
            <person name="Arai W."/>
            <person name="Tsubouchi T."/>
            <person name="Morono Y."/>
            <person name="Uchiyama I."/>
            <person name="Ito T."/>
            <person name="Fujiyama A."/>
            <person name="Inagaki F."/>
            <person name="Takami H."/>
        </authorList>
    </citation>
    <scope>NUCLEOTIDE SEQUENCE</scope>
    <source>
        <strain evidence="1">Expedition CK06-06</strain>
    </source>
</reference>
<proteinExistence type="predicted"/>
<sequence length="29" mass="3246">ASVYRLTSKGEAEIRAWEDPARTAHPEFG</sequence>
<organism evidence="1">
    <name type="scientific">marine sediment metagenome</name>
    <dbReference type="NCBI Taxonomy" id="412755"/>
    <lineage>
        <taxon>unclassified sequences</taxon>
        <taxon>metagenomes</taxon>
        <taxon>ecological metagenomes</taxon>
    </lineage>
</organism>
<protein>
    <submittedName>
        <fullName evidence="1">Uncharacterized protein</fullName>
    </submittedName>
</protein>